<sequence>MSRHGFIAATLGALKVGDFALRRAFVAQTSAVRSLVDKLQWSGVGHDQDQLQLDLVHNSGAFVGEQEPSLSASDVLADGFMLMAVPKRKTTPSRRRVRQHDKFPQNIQNITTCHKCGGAKLLHALCWACTKKIMAQTAAIRRTDPAFTIFKDKASSREHKIKDIPTPMNKKSFPEKRKSPLPKGPQEE</sequence>
<organism evidence="9 10">
    <name type="scientific">Sphaeroforma arctica JP610</name>
    <dbReference type="NCBI Taxonomy" id="667725"/>
    <lineage>
        <taxon>Eukaryota</taxon>
        <taxon>Ichthyosporea</taxon>
        <taxon>Ichthyophonida</taxon>
        <taxon>Sphaeroforma</taxon>
    </lineage>
</organism>
<dbReference type="Pfam" id="PF01783">
    <property type="entry name" value="Ribosomal_L32p"/>
    <property type="match status" value="1"/>
</dbReference>
<dbReference type="SUPFAM" id="SSF57829">
    <property type="entry name" value="Zn-binding ribosomal proteins"/>
    <property type="match status" value="1"/>
</dbReference>
<dbReference type="InterPro" id="IPR051991">
    <property type="entry name" value="Mitoribosomal_protein_bL32"/>
</dbReference>
<keyword evidence="5" id="KW-0496">Mitochondrion</keyword>
<gene>
    <name evidence="9" type="ORF">SARC_01062</name>
</gene>
<evidence type="ECO:0000256" key="2">
    <source>
        <dbReference type="ARBA" id="ARBA00008560"/>
    </source>
</evidence>
<dbReference type="RefSeq" id="XP_014160702.1">
    <property type="nucleotide sequence ID" value="XM_014305227.1"/>
</dbReference>
<dbReference type="GO" id="GO:0005762">
    <property type="term" value="C:mitochondrial large ribosomal subunit"/>
    <property type="evidence" value="ECO:0007669"/>
    <property type="project" value="TreeGrafter"/>
</dbReference>
<evidence type="ECO:0000256" key="7">
    <source>
        <dbReference type="ARBA" id="ARBA00039935"/>
    </source>
</evidence>
<dbReference type="InterPro" id="IPR011332">
    <property type="entry name" value="Ribosomal_zn-bd"/>
</dbReference>
<keyword evidence="4" id="KW-0689">Ribosomal protein</keyword>
<reference evidence="9 10" key="1">
    <citation type="submission" date="2011-02" db="EMBL/GenBank/DDBJ databases">
        <title>The Genome Sequence of Sphaeroforma arctica JP610.</title>
        <authorList>
            <consortium name="The Broad Institute Genome Sequencing Platform"/>
            <person name="Russ C."/>
            <person name="Cuomo C."/>
            <person name="Young S.K."/>
            <person name="Zeng Q."/>
            <person name="Gargeya S."/>
            <person name="Alvarado L."/>
            <person name="Berlin A."/>
            <person name="Chapman S.B."/>
            <person name="Chen Z."/>
            <person name="Freedman E."/>
            <person name="Gellesch M."/>
            <person name="Goldberg J."/>
            <person name="Griggs A."/>
            <person name="Gujja S."/>
            <person name="Heilman E."/>
            <person name="Heiman D."/>
            <person name="Howarth C."/>
            <person name="Mehta T."/>
            <person name="Neiman D."/>
            <person name="Pearson M."/>
            <person name="Roberts A."/>
            <person name="Saif S."/>
            <person name="Shea T."/>
            <person name="Shenoy N."/>
            <person name="Sisk P."/>
            <person name="Stolte C."/>
            <person name="Sykes S."/>
            <person name="White J."/>
            <person name="Yandava C."/>
            <person name="Burger G."/>
            <person name="Gray M.W."/>
            <person name="Holland P.W.H."/>
            <person name="King N."/>
            <person name="Lang F.B.F."/>
            <person name="Roger A.J."/>
            <person name="Ruiz-Trillo I."/>
            <person name="Haas B."/>
            <person name="Nusbaum C."/>
            <person name="Birren B."/>
        </authorList>
    </citation>
    <scope>NUCLEOTIDE SEQUENCE [LARGE SCALE GENOMIC DNA]</scope>
    <source>
        <strain evidence="9 10">JP610</strain>
    </source>
</reference>
<evidence type="ECO:0000313" key="10">
    <source>
        <dbReference type="Proteomes" id="UP000054560"/>
    </source>
</evidence>
<dbReference type="GO" id="GO:0003735">
    <property type="term" value="F:structural constituent of ribosome"/>
    <property type="evidence" value="ECO:0007669"/>
    <property type="project" value="InterPro"/>
</dbReference>
<keyword evidence="3" id="KW-0809">Transit peptide</keyword>
<dbReference type="OrthoDB" id="2014905at2759"/>
<name>A0A0L0GCQ8_9EUKA</name>
<dbReference type="PANTHER" id="PTHR21026:SF2">
    <property type="entry name" value="LARGE RIBOSOMAL SUBUNIT PROTEIN BL32M"/>
    <property type="match status" value="1"/>
</dbReference>
<evidence type="ECO:0000256" key="4">
    <source>
        <dbReference type="ARBA" id="ARBA00022980"/>
    </source>
</evidence>
<evidence type="ECO:0000256" key="1">
    <source>
        <dbReference type="ARBA" id="ARBA00004173"/>
    </source>
</evidence>
<comment type="subcellular location">
    <subcellularLocation>
        <location evidence="1">Mitochondrion</location>
    </subcellularLocation>
</comment>
<dbReference type="PANTHER" id="PTHR21026">
    <property type="entry name" value="39S RIBOSOMAL PROTEIN L32, MITOCHONDRIAL"/>
    <property type="match status" value="1"/>
</dbReference>
<proteinExistence type="inferred from homology"/>
<evidence type="ECO:0000256" key="6">
    <source>
        <dbReference type="ARBA" id="ARBA00023274"/>
    </source>
</evidence>
<dbReference type="HAMAP" id="MF_00340">
    <property type="entry name" value="Ribosomal_bL32"/>
    <property type="match status" value="1"/>
</dbReference>
<dbReference type="NCBIfam" id="TIGR01031">
    <property type="entry name" value="rpmF_bact"/>
    <property type="match status" value="1"/>
</dbReference>
<dbReference type="EMBL" id="KQ241635">
    <property type="protein sequence ID" value="KNC86800.1"/>
    <property type="molecule type" value="Genomic_DNA"/>
</dbReference>
<dbReference type="GeneID" id="25901566"/>
<accession>A0A0L0GCQ8</accession>
<keyword evidence="10" id="KW-1185">Reference proteome</keyword>
<dbReference type="AlphaFoldDB" id="A0A0L0GCQ8"/>
<feature type="region of interest" description="Disordered" evidence="8">
    <location>
        <begin position="158"/>
        <end position="188"/>
    </location>
</feature>
<protein>
    <recommendedName>
        <fullName evidence="7">Large ribosomal subunit protein bL32m</fullName>
    </recommendedName>
</protein>
<evidence type="ECO:0000256" key="8">
    <source>
        <dbReference type="SAM" id="MobiDB-lite"/>
    </source>
</evidence>
<evidence type="ECO:0000256" key="3">
    <source>
        <dbReference type="ARBA" id="ARBA00022946"/>
    </source>
</evidence>
<dbReference type="InterPro" id="IPR002677">
    <property type="entry name" value="Ribosomal_bL32"/>
</dbReference>
<evidence type="ECO:0000256" key="5">
    <source>
        <dbReference type="ARBA" id="ARBA00023128"/>
    </source>
</evidence>
<dbReference type="Proteomes" id="UP000054560">
    <property type="component" value="Unassembled WGS sequence"/>
</dbReference>
<dbReference type="GO" id="GO:0006412">
    <property type="term" value="P:translation"/>
    <property type="evidence" value="ECO:0007669"/>
    <property type="project" value="InterPro"/>
</dbReference>
<comment type="similarity">
    <text evidence="2">Belongs to the bacterial ribosomal protein bL32 family.</text>
</comment>
<keyword evidence="6" id="KW-0687">Ribonucleoprotein</keyword>
<evidence type="ECO:0000313" key="9">
    <source>
        <dbReference type="EMBL" id="KNC86800.1"/>
    </source>
</evidence>